<dbReference type="InterPro" id="IPR050372">
    <property type="entry name" value="Neurexin-related_CASP"/>
</dbReference>
<sequence>MRSIKINFSTIYSVHLSFIIAFIIIAIIKNDFQYGPMKIMIAKGQTIENFTTANLMLPDYYTFTKLNSHIRLSANKNITDKLIHSKKEISFDFRTRYPNGMLFYESYYLSNDQKNVIFELFLFIQNGRFKAVIVNSDDINQQTKQSTKTLPQELVIGYGIHRDDLHTVKISMNLELGFFNVRINSSTHNKYYKSLYFNATVIKQQYDKRCNFHLILGSHSVESNVGSSLSNVQHFIGCMGNFNVISRSNVNNFDTLSSSQLNFVNVTDGCVDQCKKNLCSRRATCINFYDTKKCNCFGTELEDRHCRSFNYTVMTFRGYSSLSYKIYSFVDKYYSDDNLISLHLKTVHNGLLFIALSETMKSYLIINIKNGFLNLLFDMGNNNPKNYIFNNHRLTDNEWHNVTVHHLYRKMYVYIDNIKIQDIKIDAVEPYFYFDPEMYVAGLPANVNVSQLDLPFYLPNKKFVGCLKHVYFNRFDILYDLNMNSKKAKYYSALPKELGCHHTDSVPMTFHSKSFFKANNFNQTKSFSLKFQFKAFMNKFRIVKGMFQTQNLETKKWSLMIRNEDVKLIIEEDKIKANELKWTLSNDDSLNITTWNYVDIIFKSDGLIEMIVNQINVKGRYDSQVDFFHEEILFGSIDDQMKFIGCVKDIVINENDIEPRTLREQTTVFGRITLDNCQLINPCNKPKACEHDGLCIPSMDNGTYSCDCSNTGYIGKTCHFSLYRKSCEEIYLMDKQNSGIYMIDIDRNGPTPPAHVYCNVSNGPNKTSTIINTVIEHNIQHQVIVREKGQKGNHYMDVFYRDFNREMLRLFVQRSDRCKQYIRYECNNAPLSLSTYTLLYAIKPEHKLIRLDSGRSKGCQCNAKSRRENQCADQDLDCNCDAINIPGWKHDDGYLTEKDDVGITKMFFLQFPNSSWDSEAHLYLGNLSCKDLDTQKYEITFKTKQSYLEVPGWKGKEMAISFKTTANEAVIFFQSHLETTSTYFKATIISENEISFEYCLRNRKFNVTVSSSRCLNCGQWQHVLIERDETQMRVSINQNFRILYLNENDQFIDFDGKLYVGGAPIRYFRGLKITLGFIGCLRGLVLDDNIINLHQYLSVARYPSIESGCRPYCKPNLCQNQAICVELWGSYRCRCANPIAHSGTNCENNLNTNAITIKSATYLQKEFSSDEIKSILKNDIILSFRTHKSFALLLFIHDVYKNFIQIHIADGTSVVLIYNFHQKIITRKIDIGNILTNGHPVQIQIARLQNHTVFTVNKNSIIIPYVVKLIKDNHESTDLSLFDIETDHMIRFNSTASKNEIFIGSIESSELINSIPGFVGCIQGLKIGGKLFDLEQLATDIKEQNATRSDLIKVGCKMLCDNLPCNNGGTCTEDWEHESTICDCDYTSYRGEACDIDIGAHFEKDSSVIYYLDNKIMDFNHIDISFAFSSPNMEGATLFMIRYANSTRFLHIALLPNGKMFVEEDDGHEIYSKIIESEEDNFSDSYRHWVRYTRDDKSAQIIVDSIIFVMDEHYKELQKPITNTDENIIVIGSSRINNQNFSSMPSFRGCISNINIILDEIKIDPFESAFGIRSGLNDVKVNGPIKQGICSSFKIQQKINVPLMRTDQTLTLLNRVEIWLNRPKPSLVSFRMKNDENTEQVYMSKSNIVIIISIIYLSIVMICVAIYLRKIEKRYRLLKFQGETPFFHKNQVKIEKNYM</sequence>
<dbReference type="Proteomes" id="UP000828236">
    <property type="component" value="Unassembled WGS sequence"/>
</dbReference>
<dbReference type="PANTHER" id="PTHR15036:SF49">
    <property type="entry name" value="AXOTACTIN"/>
    <property type="match status" value="1"/>
</dbReference>
<accession>A0A9D4P9M3</accession>
<dbReference type="SMART" id="SM00179">
    <property type="entry name" value="EGF_CA"/>
    <property type="match status" value="2"/>
</dbReference>
<feature type="disulfide bond" evidence="2">
    <location>
        <begin position="1365"/>
        <end position="1382"/>
    </location>
</feature>
<dbReference type="GO" id="GO:0016020">
    <property type="term" value="C:membrane"/>
    <property type="evidence" value="ECO:0007669"/>
    <property type="project" value="UniProtKB-SubCell"/>
</dbReference>
<keyword evidence="3" id="KW-1133">Transmembrane helix</keyword>
<keyword evidence="1 2" id="KW-1015">Disulfide bond</keyword>
<name>A0A9D4P9M3_DERFA</name>
<feature type="domain" description="Laminin G" evidence="4">
    <location>
        <begin position="1154"/>
        <end position="1356"/>
    </location>
</feature>
<organism evidence="6">
    <name type="scientific">Dermatophagoides farinae</name>
    <name type="common">American house dust mite</name>
    <dbReference type="NCBI Taxonomy" id="6954"/>
    <lineage>
        <taxon>Eukaryota</taxon>
        <taxon>Metazoa</taxon>
        <taxon>Ecdysozoa</taxon>
        <taxon>Arthropoda</taxon>
        <taxon>Chelicerata</taxon>
        <taxon>Arachnida</taxon>
        <taxon>Acari</taxon>
        <taxon>Acariformes</taxon>
        <taxon>Sarcoptiformes</taxon>
        <taxon>Astigmata</taxon>
        <taxon>Psoroptidia</taxon>
        <taxon>Analgoidea</taxon>
        <taxon>Pyroglyphidae</taxon>
        <taxon>Dermatophagoidinae</taxon>
        <taxon>Dermatophagoides</taxon>
    </lineage>
</organism>
<dbReference type="InterPro" id="IPR001791">
    <property type="entry name" value="Laminin_G"/>
</dbReference>
<evidence type="ECO:0000259" key="4">
    <source>
        <dbReference type="PROSITE" id="PS50025"/>
    </source>
</evidence>
<keyword evidence="2" id="KW-0245">EGF-like domain</keyword>
<keyword evidence="3" id="KW-0472">Membrane</keyword>
<reference evidence="6" key="1">
    <citation type="submission" date="2020-06" db="EMBL/GenBank/DDBJ databases">
        <authorList>
            <person name="Ji K."/>
            <person name="Li J."/>
        </authorList>
    </citation>
    <scope>NUCLEOTIDE SEQUENCE</scope>
    <source>
        <strain evidence="6">JKM2019</strain>
        <tissue evidence="6">Whole body</tissue>
    </source>
</reference>
<evidence type="ECO:0000259" key="5">
    <source>
        <dbReference type="PROSITE" id="PS50026"/>
    </source>
</evidence>
<feature type="domain" description="Laminin G" evidence="4">
    <location>
        <begin position="311"/>
        <end position="500"/>
    </location>
</feature>
<dbReference type="InterPro" id="IPR000742">
    <property type="entry name" value="EGF"/>
</dbReference>
<comment type="caution">
    <text evidence="6">The sequence shown here is derived from an EMBL/GenBank/DDBJ whole genome shotgun (WGS) entry which is preliminary data.</text>
</comment>
<dbReference type="Pfam" id="PF02210">
    <property type="entry name" value="Laminin_G_2"/>
    <property type="match status" value="4"/>
</dbReference>
<dbReference type="PROSITE" id="PS50026">
    <property type="entry name" value="EGF_3"/>
    <property type="match status" value="3"/>
</dbReference>
<dbReference type="Gene3D" id="2.60.120.200">
    <property type="match status" value="6"/>
</dbReference>
<dbReference type="GO" id="GO:0048513">
    <property type="term" value="P:animal organ development"/>
    <property type="evidence" value="ECO:0007669"/>
    <property type="project" value="UniProtKB-ARBA"/>
</dbReference>
<feature type="domain" description="EGF-like" evidence="5">
    <location>
        <begin position="1110"/>
        <end position="1147"/>
    </location>
</feature>
<dbReference type="Gene3D" id="2.10.25.10">
    <property type="entry name" value="Laminin"/>
    <property type="match status" value="3"/>
</dbReference>
<feature type="disulfide bond" evidence="2">
    <location>
        <begin position="689"/>
        <end position="706"/>
    </location>
</feature>
<comment type="caution">
    <text evidence="2">Lacks conserved residue(s) required for the propagation of feature annotation.</text>
</comment>
<feature type="domain" description="Laminin G" evidence="4">
    <location>
        <begin position="59"/>
        <end position="270"/>
    </location>
</feature>
<dbReference type="Pfam" id="PF00008">
    <property type="entry name" value="EGF"/>
    <property type="match status" value="1"/>
</dbReference>
<gene>
    <name evidence="6" type="ORF">HUG17_1979</name>
</gene>
<keyword evidence="3" id="KW-0812">Transmembrane</keyword>
<dbReference type="SUPFAM" id="SSF56496">
    <property type="entry name" value="Fibrinogen C-terminal domain-like"/>
    <property type="match status" value="1"/>
</dbReference>
<dbReference type="InterPro" id="IPR001881">
    <property type="entry name" value="EGF-like_Ca-bd_dom"/>
</dbReference>
<feature type="transmembrane region" description="Helical" evidence="3">
    <location>
        <begin position="12"/>
        <end position="28"/>
    </location>
</feature>
<dbReference type="SMART" id="SM00282">
    <property type="entry name" value="LamG"/>
    <property type="match status" value="6"/>
</dbReference>
<evidence type="ECO:0000313" key="6">
    <source>
        <dbReference type="EMBL" id="KAH7646441.1"/>
    </source>
</evidence>
<feature type="domain" description="EGF-like" evidence="5">
    <location>
        <begin position="1357"/>
        <end position="1395"/>
    </location>
</feature>
<feature type="domain" description="EGF-like" evidence="5">
    <location>
        <begin position="679"/>
        <end position="719"/>
    </location>
</feature>
<dbReference type="CDD" id="cd00054">
    <property type="entry name" value="EGF_CA"/>
    <property type="match status" value="1"/>
</dbReference>
<protein>
    <submittedName>
        <fullName evidence="6">Axotactin-like protein</fullName>
    </submittedName>
</protein>
<dbReference type="PROSITE" id="PS50025">
    <property type="entry name" value="LAM_G_DOMAIN"/>
    <property type="match status" value="5"/>
</dbReference>
<dbReference type="SUPFAM" id="SSF49899">
    <property type="entry name" value="Concanavalin A-like lectins/glucanases"/>
    <property type="match status" value="6"/>
</dbReference>
<dbReference type="GO" id="GO:0005509">
    <property type="term" value="F:calcium ion binding"/>
    <property type="evidence" value="ECO:0007669"/>
    <property type="project" value="InterPro"/>
</dbReference>
<dbReference type="InterPro" id="IPR036056">
    <property type="entry name" value="Fibrinogen-like_C"/>
</dbReference>
<feature type="transmembrane region" description="Helical" evidence="3">
    <location>
        <begin position="1648"/>
        <end position="1668"/>
    </location>
</feature>
<dbReference type="InterPro" id="IPR013320">
    <property type="entry name" value="ConA-like_dom_sf"/>
</dbReference>
<dbReference type="SMART" id="SM00181">
    <property type="entry name" value="EGF"/>
    <property type="match status" value="4"/>
</dbReference>
<reference evidence="6" key="2">
    <citation type="journal article" date="2021" name="World Allergy Organ. J.">
        <title>Chromosome-level assembly of Dermatophagoides farinae genome and transcriptome reveals two novel allergens Der f 37 and Der f 39.</title>
        <authorList>
            <person name="Chen J."/>
            <person name="Cai Z."/>
            <person name="Fan D."/>
            <person name="Hu J."/>
            <person name="Hou Y."/>
            <person name="He Y."/>
            <person name="Zhang Z."/>
            <person name="Zhao Z."/>
            <person name="Gao P."/>
            <person name="Hu W."/>
            <person name="Sun J."/>
            <person name="Li J."/>
            <person name="Ji K."/>
        </authorList>
    </citation>
    <scope>NUCLEOTIDE SEQUENCE</scope>
    <source>
        <strain evidence="6">JKM2019</strain>
    </source>
</reference>
<feature type="domain" description="Laminin G" evidence="4">
    <location>
        <begin position="1399"/>
        <end position="1590"/>
    </location>
</feature>
<evidence type="ECO:0000256" key="1">
    <source>
        <dbReference type="ARBA" id="ARBA00023157"/>
    </source>
</evidence>
<proteinExistence type="predicted"/>
<dbReference type="CDD" id="cd00110">
    <property type="entry name" value="LamG"/>
    <property type="match status" value="4"/>
</dbReference>
<dbReference type="Gene3D" id="2.60.120.1000">
    <property type="match status" value="1"/>
</dbReference>
<evidence type="ECO:0000256" key="2">
    <source>
        <dbReference type="PROSITE-ProRule" id="PRU00076"/>
    </source>
</evidence>
<dbReference type="EMBL" id="SDOV01000001">
    <property type="protein sequence ID" value="KAH7646441.1"/>
    <property type="molecule type" value="Genomic_DNA"/>
</dbReference>
<dbReference type="PANTHER" id="PTHR15036">
    <property type="entry name" value="PIKACHURIN-LIKE PROTEIN"/>
    <property type="match status" value="1"/>
</dbReference>
<evidence type="ECO:0000256" key="3">
    <source>
        <dbReference type="SAM" id="Phobius"/>
    </source>
</evidence>
<feature type="domain" description="Laminin G" evidence="4">
    <location>
        <begin position="937"/>
        <end position="1109"/>
    </location>
</feature>